<dbReference type="RefSeq" id="WP_203935682.1">
    <property type="nucleotide sequence ID" value="NZ_BOON01000031.1"/>
</dbReference>
<accession>A0A8J3X0Z1</accession>
<dbReference type="PROSITE" id="PS51257">
    <property type="entry name" value="PROKAR_LIPOPROTEIN"/>
    <property type="match status" value="1"/>
</dbReference>
<dbReference type="PANTHER" id="PTHR43649:SF12">
    <property type="entry name" value="DIACETYLCHITOBIOSE BINDING PROTEIN DASA"/>
    <property type="match status" value="1"/>
</dbReference>
<dbReference type="AlphaFoldDB" id="A0A8J3X0Z1"/>
<dbReference type="Pfam" id="PF01547">
    <property type="entry name" value="SBP_bac_1"/>
    <property type="match status" value="1"/>
</dbReference>
<dbReference type="InterPro" id="IPR006059">
    <property type="entry name" value="SBP"/>
</dbReference>
<dbReference type="PANTHER" id="PTHR43649">
    <property type="entry name" value="ARABINOSE-BINDING PROTEIN-RELATED"/>
    <property type="match status" value="1"/>
</dbReference>
<keyword evidence="2" id="KW-1185">Reference proteome</keyword>
<sequence length="440" mass="46757">MSEPKGTSEPKGMLSRRELFRLSAVAAGAGILAGCDVAGGGGNAGGQGSGEGKIKALFMQQAAYSEADIRNMTADFQKANPKIQVEPTFVAYDALHDKIVAAAPAGTYDVVLIDVIWPAEFGTKKIVTEVSGDVPAAWQSGMLGGALTTAKYQGRFYGVPWILDTKYLFANTELLGRAGVDPVSLSTWDGVLAAARALKDKRVIEYPLLWSWKQVEALICDYTQLVGAFGGKFLADDGRAVAFNTGGGLAALEFMRRTLDEKLTNPNSLESVEDDVRKVFSEGGAAMAINWTYMVSAADDTANSKVAGKVAVLPTPSGPSGGPGVNGSMALSVTSGSRNQKAAWRYVSYLTSAEVQNKYAKNSLPCWAASYDDRKVVEANPKVVPVAKKQLASLIERPQVPRYNEISQLLQAEIQNALLGRKSPRQALDDAAAQAKPLVA</sequence>
<reference evidence="1" key="1">
    <citation type="submission" date="2021-01" db="EMBL/GenBank/DDBJ databases">
        <title>Whole genome shotgun sequence of Planosporangium mesophilum NBRC 109066.</title>
        <authorList>
            <person name="Komaki H."/>
            <person name="Tamura T."/>
        </authorList>
    </citation>
    <scope>NUCLEOTIDE SEQUENCE</scope>
    <source>
        <strain evidence="1">NBRC 109066</strain>
    </source>
</reference>
<proteinExistence type="predicted"/>
<name>A0A8J3X0Z1_9ACTN</name>
<dbReference type="Proteomes" id="UP000599074">
    <property type="component" value="Unassembled WGS sequence"/>
</dbReference>
<dbReference type="Gene3D" id="3.40.190.10">
    <property type="entry name" value="Periplasmic binding protein-like II"/>
    <property type="match status" value="2"/>
</dbReference>
<organism evidence="1 2">
    <name type="scientific">Planosporangium mesophilum</name>
    <dbReference type="NCBI Taxonomy" id="689768"/>
    <lineage>
        <taxon>Bacteria</taxon>
        <taxon>Bacillati</taxon>
        <taxon>Actinomycetota</taxon>
        <taxon>Actinomycetes</taxon>
        <taxon>Micromonosporales</taxon>
        <taxon>Micromonosporaceae</taxon>
        <taxon>Planosporangium</taxon>
    </lineage>
</organism>
<comment type="caution">
    <text evidence="1">The sequence shown here is derived from an EMBL/GenBank/DDBJ whole genome shotgun (WGS) entry which is preliminary data.</text>
</comment>
<gene>
    <name evidence="1" type="ORF">Pme01_34090</name>
</gene>
<protein>
    <submittedName>
        <fullName evidence="1">ABC transporter substrate-binding protein</fullName>
    </submittedName>
</protein>
<dbReference type="PROSITE" id="PS51318">
    <property type="entry name" value="TAT"/>
    <property type="match status" value="1"/>
</dbReference>
<evidence type="ECO:0000313" key="2">
    <source>
        <dbReference type="Proteomes" id="UP000599074"/>
    </source>
</evidence>
<evidence type="ECO:0000313" key="1">
    <source>
        <dbReference type="EMBL" id="GII23812.1"/>
    </source>
</evidence>
<dbReference type="SUPFAM" id="SSF53850">
    <property type="entry name" value="Periplasmic binding protein-like II"/>
    <property type="match status" value="1"/>
</dbReference>
<dbReference type="InterPro" id="IPR050490">
    <property type="entry name" value="Bact_solute-bd_prot1"/>
</dbReference>
<dbReference type="EMBL" id="BOON01000031">
    <property type="protein sequence ID" value="GII23812.1"/>
    <property type="molecule type" value="Genomic_DNA"/>
</dbReference>
<dbReference type="InterPro" id="IPR006311">
    <property type="entry name" value="TAT_signal"/>
</dbReference>